<feature type="transmembrane region" description="Helical" evidence="1">
    <location>
        <begin position="94"/>
        <end position="127"/>
    </location>
</feature>
<evidence type="ECO:0000313" key="3">
    <source>
        <dbReference type="Proteomes" id="UP000198935"/>
    </source>
</evidence>
<name>A0A1H3TF49_9BACI</name>
<evidence type="ECO:0000313" key="2">
    <source>
        <dbReference type="EMBL" id="SDZ48577.1"/>
    </source>
</evidence>
<protein>
    <submittedName>
        <fullName evidence="2">Uncharacterized protein</fullName>
    </submittedName>
</protein>
<accession>A0A1H3TF49</accession>
<keyword evidence="1" id="KW-1133">Transmembrane helix</keyword>
<reference evidence="2" key="1">
    <citation type="submission" date="2016-10" db="EMBL/GenBank/DDBJ databases">
        <authorList>
            <person name="de Groot N.N."/>
        </authorList>
    </citation>
    <scope>NUCLEOTIDE SEQUENCE [LARGE SCALE GENOMIC DNA]</scope>
    <source>
        <strain evidence="2">SP</strain>
    </source>
</reference>
<dbReference type="AlphaFoldDB" id="A0A1H3TF49"/>
<organism evidence="2 3">
    <name type="scientific">Evansella caseinilytica</name>
    <dbReference type="NCBI Taxonomy" id="1503961"/>
    <lineage>
        <taxon>Bacteria</taxon>
        <taxon>Bacillati</taxon>
        <taxon>Bacillota</taxon>
        <taxon>Bacilli</taxon>
        <taxon>Bacillales</taxon>
        <taxon>Bacillaceae</taxon>
        <taxon>Evansella</taxon>
    </lineage>
</organism>
<keyword evidence="1" id="KW-0812">Transmembrane</keyword>
<feature type="transmembrane region" description="Helical" evidence="1">
    <location>
        <begin position="54"/>
        <end position="74"/>
    </location>
</feature>
<dbReference type="Proteomes" id="UP000198935">
    <property type="component" value="Unassembled WGS sequence"/>
</dbReference>
<keyword evidence="1" id="KW-0472">Membrane</keyword>
<evidence type="ECO:0000256" key="1">
    <source>
        <dbReference type="SAM" id="Phobius"/>
    </source>
</evidence>
<feature type="transmembrane region" description="Helical" evidence="1">
    <location>
        <begin position="22"/>
        <end position="47"/>
    </location>
</feature>
<keyword evidence="3" id="KW-1185">Reference proteome</keyword>
<proteinExistence type="predicted"/>
<sequence length="225" mass="25324">MKPEVQSFAPVFSPIFNYFEQAFYFMFVIILFAIIMGIIVLILFIFASIGLHRLAANASMPNAWMAFIPFLHAYLLGKVVQDQCSQSFADKLPIILLVANIGCYFASAIPVVGTIVYILSAIVFFYACRKVYNHPSCPPCCQYCYAGYSCPVYYLGHSKSSTCALSCNRFCLKRSPVNSFQQAETLENQVEKLLHLIKVPPALTGKTWTYPLNNKRTFSLTNPFV</sequence>
<dbReference type="EMBL" id="FNPI01000014">
    <property type="protein sequence ID" value="SDZ48577.1"/>
    <property type="molecule type" value="Genomic_DNA"/>
</dbReference>
<gene>
    <name evidence="2" type="ORF">SAMN05421736_11463</name>
</gene>